<evidence type="ECO:0000313" key="3">
    <source>
        <dbReference type="Proteomes" id="UP000759273"/>
    </source>
</evidence>
<dbReference type="AlphaFoldDB" id="A0A943HI72"/>
<dbReference type="CDD" id="cd02440">
    <property type="entry name" value="AdoMet_MTases"/>
    <property type="match status" value="1"/>
</dbReference>
<dbReference type="Proteomes" id="UP000759273">
    <property type="component" value="Unassembled WGS sequence"/>
</dbReference>
<gene>
    <name evidence="2" type="ORF">KHY36_00205</name>
</gene>
<dbReference type="Gene3D" id="2.20.25.110">
    <property type="entry name" value="S-adenosyl-L-methionine-dependent methyltransferases"/>
    <property type="match status" value="1"/>
</dbReference>
<keyword evidence="2" id="KW-0808">Transferase</keyword>
<dbReference type="InterPro" id="IPR029063">
    <property type="entry name" value="SAM-dependent_MTases_sf"/>
</dbReference>
<sequence length="252" mass="28449">MAYNEFAYFYDEFNGEADYDALYGYVTDELKAHGVADGILADLGCGTGDLTLMLTQAGYDVIGIDRSEEMLSVLREKADELGLTGRLLLLKQDLLDLDLYGTIRAAVSTFDTYSHIGPLDNFEKAIRKAAYFMEKGGVFIFDLNTPYKHQKILAGQTFDIEAEDADCHWSNRYDEAAQRVDITIDIDYHETGEHFREQFSEYSYALDTVTALLEKYGFAVAKMADGESFGPVRADSPRWIFTAVKQYTQEVQ</sequence>
<accession>A0A943HI72</accession>
<dbReference type="EMBL" id="JAGZGG010000001">
    <property type="protein sequence ID" value="MBS5330937.1"/>
    <property type="molecule type" value="Genomic_DNA"/>
</dbReference>
<dbReference type="Gene3D" id="3.40.50.150">
    <property type="entry name" value="Vaccinia Virus protein VP39"/>
    <property type="match status" value="1"/>
</dbReference>
<keyword evidence="2" id="KW-0489">Methyltransferase</keyword>
<dbReference type="Pfam" id="PF13649">
    <property type="entry name" value="Methyltransf_25"/>
    <property type="match status" value="1"/>
</dbReference>
<dbReference type="InterPro" id="IPR041698">
    <property type="entry name" value="Methyltransf_25"/>
</dbReference>
<name>A0A943HI72_9FIRM</name>
<organism evidence="2 3">
    <name type="scientific">Subdoligranulum variabile</name>
    <dbReference type="NCBI Taxonomy" id="214851"/>
    <lineage>
        <taxon>Bacteria</taxon>
        <taxon>Bacillati</taxon>
        <taxon>Bacillota</taxon>
        <taxon>Clostridia</taxon>
        <taxon>Eubacteriales</taxon>
        <taxon>Oscillospiraceae</taxon>
        <taxon>Subdoligranulum</taxon>
    </lineage>
</organism>
<protein>
    <submittedName>
        <fullName evidence="2">Class I SAM-dependent methyltransferase</fullName>
    </submittedName>
</protein>
<proteinExistence type="predicted"/>
<dbReference type="SUPFAM" id="SSF53335">
    <property type="entry name" value="S-adenosyl-L-methionine-dependent methyltransferases"/>
    <property type="match status" value="1"/>
</dbReference>
<feature type="domain" description="Methyltransferase" evidence="1">
    <location>
        <begin position="42"/>
        <end position="137"/>
    </location>
</feature>
<evidence type="ECO:0000313" key="2">
    <source>
        <dbReference type="EMBL" id="MBS5330937.1"/>
    </source>
</evidence>
<dbReference type="GO" id="GO:0032259">
    <property type="term" value="P:methylation"/>
    <property type="evidence" value="ECO:0007669"/>
    <property type="project" value="UniProtKB-KW"/>
</dbReference>
<evidence type="ECO:0000259" key="1">
    <source>
        <dbReference type="Pfam" id="PF13649"/>
    </source>
</evidence>
<reference evidence="2" key="1">
    <citation type="submission" date="2021-02" db="EMBL/GenBank/DDBJ databases">
        <title>Infant gut strain persistence is associated with maternal origin, phylogeny, and functional potential including surface adhesion and iron acquisition.</title>
        <authorList>
            <person name="Lou Y.C."/>
        </authorList>
    </citation>
    <scope>NUCLEOTIDE SEQUENCE</scope>
    <source>
        <strain evidence="2">L3_101_000M1_dasL3_101_000M1_concoct_87</strain>
    </source>
</reference>
<dbReference type="GO" id="GO:0008168">
    <property type="term" value="F:methyltransferase activity"/>
    <property type="evidence" value="ECO:0007669"/>
    <property type="project" value="UniProtKB-KW"/>
</dbReference>
<comment type="caution">
    <text evidence="2">The sequence shown here is derived from an EMBL/GenBank/DDBJ whole genome shotgun (WGS) entry which is preliminary data.</text>
</comment>